<keyword evidence="2" id="KW-1133">Transmembrane helix</keyword>
<proteinExistence type="predicted"/>
<feature type="transmembrane region" description="Helical" evidence="2">
    <location>
        <begin position="30"/>
        <end position="51"/>
    </location>
</feature>
<feature type="region of interest" description="Disordered" evidence="1">
    <location>
        <begin position="77"/>
        <end position="101"/>
    </location>
</feature>
<evidence type="ECO:0000313" key="4">
    <source>
        <dbReference type="Proteomes" id="UP000236413"/>
    </source>
</evidence>
<name>A0A316WSG8_9FLAO</name>
<protein>
    <submittedName>
        <fullName evidence="3">Nitrogen regulatory IIA protein</fullName>
    </submittedName>
</protein>
<organism evidence="3 4">
    <name type="scientific">Chryseobacterium viscerum</name>
    <dbReference type="NCBI Taxonomy" id="1037377"/>
    <lineage>
        <taxon>Bacteria</taxon>
        <taxon>Pseudomonadati</taxon>
        <taxon>Bacteroidota</taxon>
        <taxon>Flavobacteriia</taxon>
        <taxon>Flavobacteriales</taxon>
        <taxon>Weeksellaceae</taxon>
        <taxon>Chryseobacterium group</taxon>
        <taxon>Chryseobacterium</taxon>
    </lineage>
</organism>
<accession>A0A316WSG8</accession>
<dbReference type="RefSeq" id="WP_103231313.1">
    <property type="nucleotide sequence ID" value="NZ_PPEG02000002.1"/>
</dbReference>
<dbReference type="EMBL" id="PPEG02000002">
    <property type="protein sequence ID" value="PWN64157.1"/>
    <property type="molecule type" value="Genomic_DNA"/>
</dbReference>
<dbReference type="AlphaFoldDB" id="A0A316WSG8"/>
<evidence type="ECO:0000256" key="2">
    <source>
        <dbReference type="SAM" id="Phobius"/>
    </source>
</evidence>
<evidence type="ECO:0000256" key="1">
    <source>
        <dbReference type="SAM" id="MobiDB-lite"/>
    </source>
</evidence>
<gene>
    <name evidence="3" type="ORF">C1634_006070</name>
</gene>
<dbReference type="Proteomes" id="UP000236413">
    <property type="component" value="Unassembled WGS sequence"/>
</dbReference>
<evidence type="ECO:0000313" key="3">
    <source>
        <dbReference type="EMBL" id="PWN64157.1"/>
    </source>
</evidence>
<keyword evidence="2" id="KW-0812">Transmembrane</keyword>
<sequence>MKNIRTMISNRCEKLDAEWQKLSARKQKKWVILFFTGYLFLTAGVVLTVWYDARNNAVKQKPVTGHIQNPVIEQKKYGSEVKDSPLQDSSQALIKNKDHER</sequence>
<reference evidence="3 4" key="1">
    <citation type="submission" date="2018-04" db="EMBL/GenBank/DDBJ databases">
        <title>Chryseobacterium oncorhynchi 701B-08T from rainbow trout, and Chryseobacterium viscerum 687B-08T from diseased fish.</title>
        <authorList>
            <person name="Jeong J.-J."/>
            <person name="Lee Y.J."/>
            <person name="Pathiraja D."/>
            <person name="Park B."/>
            <person name="Choi I.-G."/>
            <person name="Kim K.D."/>
        </authorList>
    </citation>
    <scope>NUCLEOTIDE SEQUENCE [LARGE SCALE GENOMIC DNA]</scope>
    <source>
        <strain evidence="3 4">687B-08</strain>
    </source>
</reference>
<comment type="caution">
    <text evidence="3">The sequence shown here is derived from an EMBL/GenBank/DDBJ whole genome shotgun (WGS) entry which is preliminary data.</text>
</comment>
<keyword evidence="2" id="KW-0472">Membrane</keyword>